<evidence type="ECO:0000313" key="2">
    <source>
        <dbReference type="EMBL" id="GEM04536.1"/>
    </source>
</evidence>
<dbReference type="Pfam" id="PF07761">
    <property type="entry name" value="DUF1617"/>
    <property type="match status" value="1"/>
</dbReference>
<evidence type="ECO:0000256" key="1">
    <source>
        <dbReference type="SAM" id="MobiDB-lite"/>
    </source>
</evidence>
<dbReference type="AlphaFoldDB" id="A0A1I6RYZ0"/>
<dbReference type="Proteomes" id="UP000321773">
    <property type="component" value="Unassembled WGS sequence"/>
</dbReference>
<protein>
    <recommendedName>
        <fullName evidence="6">DUF1617 family protein</fullName>
    </recommendedName>
</protein>
<evidence type="ECO:0000313" key="5">
    <source>
        <dbReference type="Proteomes" id="UP000321773"/>
    </source>
</evidence>
<reference evidence="3 4" key="1">
    <citation type="submission" date="2016-10" db="EMBL/GenBank/DDBJ databases">
        <authorList>
            <person name="de Groot N.N."/>
        </authorList>
    </citation>
    <scope>NUCLEOTIDE SEQUENCE [LARGE SCALE GENOMIC DNA]</scope>
    <source>
        <strain evidence="3 4">DSM 17074</strain>
    </source>
</reference>
<sequence length="136" mass="15684">MNVSIKHAYLGQVTSLLFDLALKGKESRHRTRFIKLLTERSQDVEEQRKALAEEHAEKDSDGKPAVENEKYVIVDQQAFHDDYEELLNESFVIDGGDHQEMLKTIKRVLDECDKNFSGQEAVVYDYICEQFEGGDE</sequence>
<evidence type="ECO:0000313" key="4">
    <source>
        <dbReference type="Proteomes" id="UP000199139"/>
    </source>
</evidence>
<name>A0A1I6RYZ0_9BACI</name>
<keyword evidence="5" id="KW-1185">Reference proteome</keyword>
<dbReference type="InterPro" id="IPR011675">
    <property type="entry name" value="DUF1617"/>
</dbReference>
<accession>A0A1I6RYZ0</accession>
<dbReference type="Proteomes" id="UP000199139">
    <property type="component" value="Unassembled WGS sequence"/>
</dbReference>
<evidence type="ECO:0000313" key="3">
    <source>
        <dbReference type="EMBL" id="SFS69894.1"/>
    </source>
</evidence>
<reference evidence="2 5" key="2">
    <citation type="submission" date="2019-07" db="EMBL/GenBank/DDBJ databases">
        <title>Whole genome shotgun sequence of Halolactibacillus miurensis NBRC 100873.</title>
        <authorList>
            <person name="Hosoyama A."/>
            <person name="Uohara A."/>
            <person name="Ohji S."/>
            <person name="Ichikawa N."/>
        </authorList>
    </citation>
    <scope>NUCLEOTIDE SEQUENCE [LARGE SCALE GENOMIC DNA]</scope>
    <source>
        <strain evidence="2 5">NBRC 100873</strain>
    </source>
</reference>
<feature type="region of interest" description="Disordered" evidence="1">
    <location>
        <begin position="41"/>
        <end position="67"/>
    </location>
</feature>
<dbReference type="EMBL" id="FPAI01000007">
    <property type="protein sequence ID" value="SFS69894.1"/>
    <property type="molecule type" value="Genomic_DNA"/>
</dbReference>
<gene>
    <name evidence="2" type="ORF">HMI01_15240</name>
    <name evidence="3" type="ORF">SAMN05421668_10739</name>
</gene>
<dbReference type="RefSeq" id="WP_089853404.1">
    <property type="nucleotide sequence ID" value="NZ_BJWJ01000013.1"/>
</dbReference>
<organism evidence="3 4">
    <name type="scientific">Halolactibacillus miurensis</name>
    <dbReference type="NCBI Taxonomy" id="306541"/>
    <lineage>
        <taxon>Bacteria</taxon>
        <taxon>Bacillati</taxon>
        <taxon>Bacillota</taxon>
        <taxon>Bacilli</taxon>
        <taxon>Bacillales</taxon>
        <taxon>Bacillaceae</taxon>
        <taxon>Halolactibacillus</taxon>
    </lineage>
</organism>
<proteinExistence type="predicted"/>
<dbReference type="OrthoDB" id="2194466at2"/>
<dbReference type="EMBL" id="BJWJ01000013">
    <property type="protein sequence ID" value="GEM04536.1"/>
    <property type="molecule type" value="Genomic_DNA"/>
</dbReference>
<evidence type="ECO:0008006" key="6">
    <source>
        <dbReference type="Google" id="ProtNLM"/>
    </source>
</evidence>
<dbReference type="STRING" id="306541.SAMN05421668_10739"/>